<reference evidence="1 2" key="1">
    <citation type="submission" date="2019-02" db="EMBL/GenBank/DDBJ databases">
        <title>Kribbella capetownensis sp. nov. and Kribbella speibonae sp. nov., isolated from soil.</title>
        <authorList>
            <person name="Curtis S.M."/>
            <person name="Norton I."/>
            <person name="Everest G.J."/>
            <person name="Meyers P.R."/>
        </authorList>
    </citation>
    <scope>NUCLEOTIDE SEQUENCE [LARGE SCALE GENOMIC DNA]</scope>
    <source>
        <strain evidence="1 2">DSM 27082</strain>
    </source>
</reference>
<evidence type="ECO:0008006" key="3">
    <source>
        <dbReference type="Google" id="ProtNLM"/>
    </source>
</evidence>
<dbReference type="AlphaFoldDB" id="A0A4R0I548"/>
<comment type="caution">
    <text evidence="1">The sequence shown here is derived from an EMBL/GenBank/DDBJ whole genome shotgun (WGS) entry which is preliminary data.</text>
</comment>
<evidence type="ECO:0000313" key="2">
    <source>
        <dbReference type="Proteomes" id="UP000292695"/>
    </source>
</evidence>
<accession>A0A4R0I548</accession>
<evidence type="ECO:0000313" key="1">
    <source>
        <dbReference type="EMBL" id="TCC21654.1"/>
    </source>
</evidence>
<keyword evidence="2" id="KW-1185">Reference proteome</keyword>
<name>A0A4R0I548_9ACTN</name>
<dbReference type="Proteomes" id="UP000292695">
    <property type="component" value="Unassembled WGS sequence"/>
</dbReference>
<protein>
    <recommendedName>
        <fullName evidence="3">YokE-like PH domain-containing protein</fullName>
    </recommendedName>
</protein>
<dbReference type="EMBL" id="SJKA01000019">
    <property type="protein sequence ID" value="TCC21654.1"/>
    <property type="molecule type" value="Genomic_DNA"/>
</dbReference>
<dbReference type="RefSeq" id="WP_131295455.1">
    <property type="nucleotide sequence ID" value="NZ_SJKA01000019.1"/>
</dbReference>
<gene>
    <name evidence="1" type="ORF">E0H50_35860</name>
</gene>
<proteinExistence type="predicted"/>
<sequence length="113" mass="12327">MANTDRFSRKARKRLEAQLGPDEQVLHSATVGPVGLVLTNRRLMLAPYVRGVDDEVNPQLSAIHNVAWRKGSLWSPGVLTIYTGSQTLTYDKVPNKQGESAAIAIRQAMAAQG</sequence>
<organism evidence="1 2">
    <name type="scientific">Kribbella sindirgiensis</name>
    <dbReference type="NCBI Taxonomy" id="1124744"/>
    <lineage>
        <taxon>Bacteria</taxon>
        <taxon>Bacillati</taxon>
        <taxon>Actinomycetota</taxon>
        <taxon>Actinomycetes</taxon>
        <taxon>Propionibacteriales</taxon>
        <taxon>Kribbellaceae</taxon>
        <taxon>Kribbella</taxon>
    </lineage>
</organism>